<evidence type="ECO:0000313" key="5">
    <source>
        <dbReference type="EMBL" id="KAF9516578.1"/>
    </source>
</evidence>
<dbReference type="GO" id="GO:0070125">
    <property type="term" value="P:mitochondrial translational elongation"/>
    <property type="evidence" value="ECO:0007669"/>
    <property type="project" value="TreeGrafter"/>
</dbReference>
<evidence type="ECO:0000259" key="4">
    <source>
        <dbReference type="Pfam" id="PF00889"/>
    </source>
</evidence>
<sequence length="206" mass="22786">MIELNCETDFVARNELFYTLALDIAHTIAFYAEPQPGVRSPSDFISYPVPDAFNDAPLLSHSAEASSVPQGQSTISSSIRDAMAKLGEKISFRRAAVIVSNPVRGVRLGSCRDGDPFHLPRHIIVVGCPWENESPLALYDQPALMFQDPDTSVRDYFRQWADSRDIKSPVGVDVLQFTKWKVGEGIELEGGQSFADEVRRLQVGTA</sequence>
<organism evidence="5 6">
    <name type="scientific">Hydnum rufescens UP504</name>
    <dbReference type="NCBI Taxonomy" id="1448309"/>
    <lineage>
        <taxon>Eukaryota</taxon>
        <taxon>Fungi</taxon>
        <taxon>Dikarya</taxon>
        <taxon>Basidiomycota</taxon>
        <taxon>Agaricomycotina</taxon>
        <taxon>Agaricomycetes</taxon>
        <taxon>Cantharellales</taxon>
        <taxon>Hydnaceae</taxon>
        <taxon>Hydnum</taxon>
    </lineage>
</organism>
<dbReference type="Pfam" id="PF00889">
    <property type="entry name" value="EF_TS"/>
    <property type="match status" value="1"/>
</dbReference>
<comment type="caution">
    <text evidence="5">The sequence shown here is derived from an EMBL/GenBank/DDBJ whole genome shotgun (WGS) entry which is preliminary data.</text>
</comment>
<feature type="domain" description="Translation elongation factor EFTs/EF1B dimerisation" evidence="4">
    <location>
        <begin position="1"/>
        <end position="100"/>
    </location>
</feature>
<dbReference type="Proteomes" id="UP000886523">
    <property type="component" value="Unassembled WGS sequence"/>
</dbReference>
<dbReference type="GO" id="GO:0003746">
    <property type="term" value="F:translation elongation factor activity"/>
    <property type="evidence" value="ECO:0007669"/>
    <property type="project" value="UniProtKB-KW"/>
</dbReference>
<keyword evidence="3" id="KW-0496">Mitochondrion</keyword>
<dbReference type="GO" id="GO:0005739">
    <property type="term" value="C:mitochondrion"/>
    <property type="evidence" value="ECO:0007669"/>
    <property type="project" value="GOC"/>
</dbReference>
<dbReference type="Gene3D" id="3.30.479.20">
    <property type="entry name" value="Elongation factor Ts, dimerisation domain"/>
    <property type="match status" value="1"/>
</dbReference>
<keyword evidence="6" id="KW-1185">Reference proteome</keyword>
<dbReference type="SUPFAM" id="SSF54713">
    <property type="entry name" value="Elongation factor Ts (EF-Ts), dimerisation domain"/>
    <property type="match status" value="1"/>
</dbReference>
<dbReference type="InterPro" id="IPR018101">
    <property type="entry name" value="Transl_elong_Ts_CS"/>
</dbReference>
<evidence type="ECO:0000256" key="3">
    <source>
        <dbReference type="ARBA" id="ARBA00023128"/>
    </source>
</evidence>
<dbReference type="PANTHER" id="PTHR11741:SF0">
    <property type="entry name" value="ELONGATION FACTOR TS, MITOCHONDRIAL"/>
    <property type="match status" value="1"/>
</dbReference>
<evidence type="ECO:0000256" key="2">
    <source>
        <dbReference type="ARBA" id="ARBA00022917"/>
    </source>
</evidence>
<proteinExistence type="predicted"/>
<evidence type="ECO:0000256" key="1">
    <source>
        <dbReference type="ARBA" id="ARBA00022768"/>
    </source>
</evidence>
<dbReference type="InterPro" id="IPR036402">
    <property type="entry name" value="EF-Ts_dimer_sf"/>
</dbReference>
<dbReference type="OrthoDB" id="277235at2759"/>
<dbReference type="PROSITE" id="PS01127">
    <property type="entry name" value="EF_TS_2"/>
    <property type="match status" value="1"/>
</dbReference>
<reference evidence="5" key="1">
    <citation type="journal article" date="2020" name="Nat. Commun.">
        <title>Large-scale genome sequencing of mycorrhizal fungi provides insights into the early evolution of symbiotic traits.</title>
        <authorList>
            <person name="Miyauchi S."/>
            <person name="Kiss E."/>
            <person name="Kuo A."/>
            <person name="Drula E."/>
            <person name="Kohler A."/>
            <person name="Sanchez-Garcia M."/>
            <person name="Morin E."/>
            <person name="Andreopoulos B."/>
            <person name="Barry K.W."/>
            <person name="Bonito G."/>
            <person name="Buee M."/>
            <person name="Carver A."/>
            <person name="Chen C."/>
            <person name="Cichocki N."/>
            <person name="Clum A."/>
            <person name="Culley D."/>
            <person name="Crous P.W."/>
            <person name="Fauchery L."/>
            <person name="Girlanda M."/>
            <person name="Hayes R.D."/>
            <person name="Keri Z."/>
            <person name="LaButti K."/>
            <person name="Lipzen A."/>
            <person name="Lombard V."/>
            <person name="Magnuson J."/>
            <person name="Maillard F."/>
            <person name="Murat C."/>
            <person name="Nolan M."/>
            <person name="Ohm R.A."/>
            <person name="Pangilinan J."/>
            <person name="Pereira M.F."/>
            <person name="Perotto S."/>
            <person name="Peter M."/>
            <person name="Pfister S."/>
            <person name="Riley R."/>
            <person name="Sitrit Y."/>
            <person name="Stielow J.B."/>
            <person name="Szollosi G."/>
            <person name="Zifcakova L."/>
            <person name="Stursova M."/>
            <person name="Spatafora J.W."/>
            <person name="Tedersoo L."/>
            <person name="Vaario L.M."/>
            <person name="Yamada A."/>
            <person name="Yan M."/>
            <person name="Wang P."/>
            <person name="Xu J."/>
            <person name="Bruns T."/>
            <person name="Baldrian P."/>
            <person name="Vilgalys R."/>
            <person name="Dunand C."/>
            <person name="Henrissat B."/>
            <person name="Grigoriev I.V."/>
            <person name="Hibbett D."/>
            <person name="Nagy L.G."/>
            <person name="Martin F.M."/>
        </authorList>
    </citation>
    <scope>NUCLEOTIDE SEQUENCE</scope>
    <source>
        <strain evidence="5">UP504</strain>
    </source>
</reference>
<keyword evidence="2" id="KW-0648">Protein biosynthesis</keyword>
<dbReference type="EMBL" id="MU128938">
    <property type="protein sequence ID" value="KAF9516578.1"/>
    <property type="molecule type" value="Genomic_DNA"/>
</dbReference>
<dbReference type="InterPro" id="IPR001816">
    <property type="entry name" value="Transl_elong_EFTs/EF1B"/>
</dbReference>
<protein>
    <recommendedName>
        <fullName evidence="4">Translation elongation factor EFTs/EF1B dimerisation domain-containing protein</fullName>
    </recommendedName>
</protein>
<gene>
    <name evidence="5" type="ORF">BS47DRAFT_1380969</name>
</gene>
<keyword evidence="1" id="KW-0251">Elongation factor</keyword>
<evidence type="ECO:0000313" key="6">
    <source>
        <dbReference type="Proteomes" id="UP000886523"/>
    </source>
</evidence>
<dbReference type="AlphaFoldDB" id="A0A9P6DZC5"/>
<dbReference type="PANTHER" id="PTHR11741">
    <property type="entry name" value="ELONGATION FACTOR TS"/>
    <property type="match status" value="1"/>
</dbReference>
<dbReference type="InterPro" id="IPR014039">
    <property type="entry name" value="Transl_elong_EFTs/EF1B_dimer"/>
</dbReference>
<name>A0A9P6DZC5_9AGAM</name>
<accession>A0A9P6DZC5</accession>